<evidence type="ECO:0000256" key="2">
    <source>
        <dbReference type="ARBA" id="ARBA00023043"/>
    </source>
</evidence>
<gene>
    <name evidence="5" type="ORF">Ctob_009593</name>
</gene>
<feature type="repeat" description="ANK" evidence="3">
    <location>
        <begin position="164"/>
        <end position="196"/>
    </location>
</feature>
<dbReference type="PROSITE" id="PS50297">
    <property type="entry name" value="ANK_REP_REGION"/>
    <property type="match status" value="1"/>
</dbReference>
<dbReference type="SUPFAM" id="SSF48403">
    <property type="entry name" value="Ankyrin repeat"/>
    <property type="match status" value="1"/>
</dbReference>
<dbReference type="AlphaFoldDB" id="A0A0M0JII4"/>
<accession>A0A0M0JII4</accession>
<protein>
    <submittedName>
        <fullName evidence="5">Uncharacterized protein</fullName>
    </submittedName>
</protein>
<dbReference type="PANTHER" id="PTHR24189:SF50">
    <property type="entry name" value="ANKYRIN REPEAT AND SOCS BOX PROTEIN 2"/>
    <property type="match status" value="1"/>
</dbReference>
<dbReference type="EMBL" id="JWZX01002870">
    <property type="protein sequence ID" value="KOO26300.1"/>
    <property type="molecule type" value="Genomic_DNA"/>
</dbReference>
<evidence type="ECO:0000256" key="4">
    <source>
        <dbReference type="SAM" id="MobiDB-lite"/>
    </source>
</evidence>
<dbReference type="InterPro" id="IPR036770">
    <property type="entry name" value="Ankyrin_rpt-contain_sf"/>
</dbReference>
<keyword evidence="1" id="KW-0677">Repeat</keyword>
<evidence type="ECO:0000313" key="6">
    <source>
        <dbReference type="Proteomes" id="UP000037460"/>
    </source>
</evidence>
<dbReference type="OrthoDB" id="539213at2759"/>
<comment type="caution">
    <text evidence="5">The sequence shown here is derived from an EMBL/GenBank/DDBJ whole genome shotgun (WGS) entry which is preliminary data.</text>
</comment>
<dbReference type="PANTHER" id="PTHR24189">
    <property type="entry name" value="MYOTROPHIN"/>
    <property type="match status" value="1"/>
</dbReference>
<evidence type="ECO:0000313" key="5">
    <source>
        <dbReference type="EMBL" id="KOO26300.1"/>
    </source>
</evidence>
<sequence length="361" mass="38416">MLLGTKPFTPEHDGSVNIQNPPTRALPKGFEGATEMGKGGGTLTQLKSELHIACFTTNVAKVRCILGAGNATSNYHRVNSIDMGSPPLIYAVRVKANTEADEAKIAEIAKMLIEAGADVNYKQLPSEESPLILASIFSGGVGKVQTVRTLTKAGANLRQRDKQHRMTALHWAITSGWFNVVEALIEAGASCTSRGGKDKLDALEMSRHRLHQLKKGSAIPTGPRDVETRKAELEKMVVACEVGAVARNQEKAEKKAARKTEKRASSFTYWPPMGTVTTARPFSVAAAAHPPANAIATCPSSASEPNLQDGPLFPAAAASAMGSSPGRAEFFFILEFLVEGGDTNVKRSRGSTMISAGYAAR</sequence>
<organism evidence="5 6">
    <name type="scientific">Chrysochromulina tobinii</name>
    <dbReference type="NCBI Taxonomy" id="1460289"/>
    <lineage>
        <taxon>Eukaryota</taxon>
        <taxon>Haptista</taxon>
        <taxon>Haptophyta</taxon>
        <taxon>Prymnesiophyceae</taxon>
        <taxon>Prymnesiales</taxon>
        <taxon>Chrysochromulinaceae</taxon>
        <taxon>Chrysochromulina</taxon>
    </lineage>
</organism>
<dbReference type="InterPro" id="IPR050745">
    <property type="entry name" value="Multifunctional_regulatory"/>
</dbReference>
<dbReference type="Pfam" id="PF12796">
    <property type="entry name" value="Ank_2"/>
    <property type="match status" value="1"/>
</dbReference>
<dbReference type="PROSITE" id="PS50088">
    <property type="entry name" value="ANK_REPEAT"/>
    <property type="match status" value="1"/>
</dbReference>
<evidence type="ECO:0000256" key="3">
    <source>
        <dbReference type="PROSITE-ProRule" id="PRU00023"/>
    </source>
</evidence>
<name>A0A0M0JII4_9EUKA</name>
<evidence type="ECO:0000256" key="1">
    <source>
        <dbReference type="ARBA" id="ARBA00022737"/>
    </source>
</evidence>
<dbReference type="Proteomes" id="UP000037460">
    <property type="component" value="Unassembled WGS sequence"/>
</dbReference>
<feature type="region of interest" description="Disordered" evidence="4">
    <location>
        <begin position="1"/>
        <end position="24"/>
    </location>
</feature>
<dbReference type="InterPro" id="IPR002110">
    <property type="entry name" value="Ankyrin_rpt"/>
</dbReference>
<keyword evidence="6" id="KW-1185">Reference proteome</keyword>
<reference evidence="6" key="1">
    <citation type="journal article" date="2015" name="PLoS Genet.">
        <title>Genome Sequence and Transcriptome Analyses of Chrysochromulina tobin: Metabolic Tools for Enhanced Algal Fitness in the Prominent Order Prymnesiales (Haptophyceae).</title>
        <authorList>
            <person name="Hovde B.T."/>
            <person name="Deodato C.R."/>
            <person name="Hunsperger H.M."/>
            <person name="Ryken S.A."/>
            <person name="Yost W."/>
            <person name="Jha R.K."/>
            <person name="Patterson J."/>
            <person name="Monnat R.J. Jr."/>
            <person name="Barlow S.B."/>
            <person name="Starkenburg S.R."/>
            <person name="Cattolico R.A."/>
        </authorList>
    </citation>
    <scope>NUCLEOTIDE SEQUENCE</scope>
    <source>
        <strain evidence="6">CCMP291</strain>
    </source>
</reference>
<dbReference type="Gene3D" id="1.25.40.20">
    <property type="entry name" value="Ankyrin repeat-containing domain"/>
    <property type="match status" value="1"/>
</dbReference>
<keyword evidence="2 3" id="KW-0040">ANK repeat</keyword>
<dbReference type="SMART" id="SM00248">
    <property type="entry name" value="ANK"/>
    <property type="match status" value="4"/>
</dbReference>
<proteinExistence type="predicted"/>